<keyword evidence="4 9" id="KW-0132">Cell division</keyword>
<gene>
    <name evidence="9" type="primary">ftsQ</name>
    <name evidence="10" type="ORF">WYH_01340</name>
</gene>
<dbReference type="PATRIC" id="fig|1267766.3.peg.1348"/>
<feature type="transmembrane region" description="Helical" evidence="9">
    <location>
        <begin position="53"/>
        <end position="75"/>
    </location>
</feature>
<keyword evidence="7 9" id="KW-0472">Membrane</keyword>
<keyword evidence="8 9" id="KW-0131">Cell cycle</keyword>
<protein>
    <recommendedName>
        <fullName evidence="9">Cell division protein FtsQ</fullName>
    </recommendedName>
</protein>
<evidence type="ECO:0000256" key="7">
    <source>
        <dbReference type="ARBA" id="ARBA00023136"/>
    </source>
</evidence>
<dbReference type="KEGG" id="aay:WYH_01340"/>
<dbReference type="PROSITE" id="PS51779">
    <property type="entry name" value="POTRA"/>
    <property type="match status" value="1"/>
</dbReference>
<keyword evidence="11" id="KW-1185">Reference proteome</keyword>
<dbReference type="InterPro" id="IPR034746">
    <property type="entry name" value="POTRA"/>
</dbReference>
<dbReference type="PANTHER" id="PTHR35851">
    <property type="entry name" value="CELL DIVISION PROTEIN FTSQ"/>
    <property type="match status" value="1"/>
</dbReference>
<dbReference type="InterPro" id="IPR005548">
    <property type="entry name" value="Cell_div_FtsQ/DivIB_C"/>
</dbReference>
<dbReference type="Pfam" id="PF08478">
    <property type="entry name" value="POTRA_1"/>
    <property type="match status" value="1"/>
</dbReference>
<dbReference type="OrthoDB" id="9783091at2"/>
<evidence type="ECO:0000313" key="10">
    <source>
        <dbReference type="EMBL" id="AKH42381.1"/>
    </source>
</evidence>
<dbReference type="PANTHER" id="PTHR35851:SF1">
    <property type="entry name" value="CELL DIVISION PROTEIN FTSQ"/>
    <property type="match status" value="1"/>
</dbReference>
<keyword evidence="3 9" id="KW-0997">Cell inner membrane</keyword>
<reference evidence="10" key="1">
    <citation type="submission" date="2015-05" db="EMBL/GenBank/DDBJ databases">
        <title>The complete genome of Altererythrobacter atlanticus strain 26DY36.</title>
        <authorList>
            <person name="Wu Y.-H."/>
            <person name="Cheng H."/>
            <person name="Wu X.-W."/>
        </authorList>
    </citation>
    <scope>NUCLEOTIDE SEQUENCE [LARGE SCALE GENOMIC DNA]</scope>
    <source>
        <strain evidence="10">26DY36</strain>
    </source>
</reference>
<evidence type="ECO:0000256" key="3">
    <source>
        <dbReference type="ARBA" id="ARBA00022519"/>
    </source>
</evidence>
<dbReference type="STRING" id="1267766.WYH_01340"/>
<evidence type="ECO:0000313" key="11">
    <source>
        <dbReference type="Proteomes" id="UP000034392"/>
    </source>
</evidence>
<dbReference type="GO" id="GO:0032153">
    <property type="term" value="C:cell division site"/>
    <property type="evidence" value="ECO:0007669"/>
    <property type="project" value="UniProtKB-UniRule"/>
</dbReference>
<evidence type="ECO:0000256" key="6">
    <source>
        <dbReference type="ARBA" id="ARBA00022989"/>
    </source>
</evidence>
<evidence type="ECO:0000256" key="1">
    <source>
        <dbReference type="ARBA" id="ARBA00004370"/>
    </source>
</evidence>
<dbReference type="EMBL" id="CP011452">
    <property type="protein sequence ID" value="AKH42381.1"/>
    <property type="molecule type" value="Genomic_DNA"/>
</dbReference>
<dbReference type="GO" id="GO:0090529">
    <property type="term" value="P:cell septum assembly"/>
    <property type="evidence" value="ECO:0007669"/>
    <property type="project" value="InterPro"/>
</dbReference>
<organism evidence="10 11">
    <name type="scientific">Croceibacterium atlanticum</name>
    <dbReference type="NCBI Taxonomy" id="1267766"/>
    <lineage>
        <taxon>Bacteria</taxon>
        <taxon>Pseudomonadati</taxon>
        <taxon>Pseudomonadota</taxon>
        <taxon>Alphaproteobacteria</taxon>
        <taxon>Sphingomonadales</taxon>
        <taxon>Erythrobacteraceae</taxon>
        <taxon>Croceibacterium</taxon>
    </lineage>
</organism>
<dbReference type="Proteomes" id="UP000034392">
    <property type="component" value="Chromosome"/>
</dbReference>
<keyword evidence="6 9" id="KW-1133">Transmembrane helix</keyword>
<keyword evidence="5 9" id="KW-0812">Transmembrane</keyword>
<accession>A0A0F7KTC5</accession>
<dbReference type="GO" id="GO:0005886">
    <property type="term" value="C:plasma membrane"/>
    <property type="evidence" value="ECO:0007669"/>
    <property type="project" value="UniProtKB-SubCell"/>
</dbReference>
<evidence type="ECO:0000256" key="5">
    <source>
        <dbReference type="ARBA" id="ARBA00022692"/>
    </source>
</evidence>
<evidence type="ECO:0000256" key="2">
    <source>
        <dbReference type="ARBA" id="ARBA00022475"/>
    </source>
</evidence>
<sequence>MAQTIRRGAKTVRRQARAQGNKTKVRKARAQTNSLIDALMRVLPFTEEQLHKFFLAVILGLLLLGAWVIASLAGLTDLAGRQFALYAADAGYEVRRVEVRGAERMNKLKVYERVLGEQDQAMPLVDLDQIRASLLELNWVHDARVSRQLPDTIVVDIVEREPHAVLEKPNRLVLIDATGHELEPVSKADAKGKLLISGPGAQQQVEALTKLLDAAPALKPQVTGAEWVGNRRWNLTFKTGQALALPQGEQKAATALMSFARLDGVNRLLGGKVVAFDMRTPERIYMRVPGRAQEELDMREGGI</sequence>
<evidence type="ECO:0000256" key="8">
    <source>
        <dbReference type="ARBA" id="ARBA00023306"/>
    </source>
</evidence>
<keyword evidence="2 9" id="KW-1003">Cell membrane</keyword>
<dbReference type="HAMAP" id="MF_00911">
    <property type="entry name" value="FtsQ_subfam"/>
    <property type="match status" value="1"/>
</dbReference>
<dbReference type="AlphaFoldDB" id="A0A0F7KTC5"/>
<dbReference type="GO" id="GO:0043093">
    <property type="term" value="P:FtsZ-dependent cytokinesis"/>
    <property type="evidence" value="ECO:0007669"/>
    <property type="project" value="UniProtKB-UniRule"/>
</dbReference>
<dbReference type="RefSeq" id="WP_046903210.1">
    <property type="nucleotide sequence ID" value="NZ_CP011452.2"/>
</dbReference>
<dbReference type="InterPro" id="IPR026579">
    <property type="entry name" value="FtsQ"/>
</dbReference>
<proteinExistence type="inferred from homology"/>
<dbReference type="Gene3D" id="3.10.20.310">
    <property type="entry name" value="membrane protein fhac"/>
    <property type="match status" value="1"/>
</dbReference>
<comment type="similarity">
    <text evidence="9">Belongs to the FtsQ/DivIB family. FtsQ subfamily.</text>
</comment>
<comment type="subcellular location">
    <subcellularLocation>
        <location evidence="9">Cell inner membrane</location>
        <topology evidence="9">Single-pass type II membrane protein</topology>
    </subcellularLocation>
    <subcellularLocation>
        <location evidence="1">Membrane</location>
    </subcellularLocation>
    <text evidence="9">Localizes to the division septum.</text>
</comment>
<dbReference type="Pfam" id="PF03799">
    <property type="entry name" value="FtsQ_DivIB_C"/>
    <property type="match status" value="1"/>
</dbReference>
<name>A0A0F7KTC5_9SPHN</name>
<comment type="function">
    <text evidence="9">Essential cell division protein.</text>
</comment>
<evidence type="ECO:0000256" key="9">
    <source>
        <dbReference type="HAMAP-Rule" id="MF_00911"/>
    </source>
</evidence>
<dbReference type="InterPro" id="IPR013685">
    <property type="entry name" value="POTRA_FtsQ_type"/>
</dbReference>
<evidence type="ECO:0000256" key="4">
    <source>
        <dbReference type="ARBA" id="ARBA00022618"/>
    </source>
</evidence>